<feature type="compositionally biased region" description="Basic residues" evidence="1">
    <location>
        <begin position="229"/>
        <end position="238"/>
    </location>
</feature>
<feature type="region of interest" description="Disordered" evidence="1">
    <location>
        <begin position="285"/>
        <end position="308"/>
    </location>
</feature>
<feature type="region of interest" description="Disordered" evidence="1">
    <location>
        <begin position="491"/>
        <end position="592"/>
    </location>
</feature>
<feature type="region of interest" description="Disordered" evidence="1">
    <location>
        <begin position="1"/>
        <end position="26"/>
    </location>
</feature>
<feature type="region of interest" description="Disordered" evidence="1">
    <location>
        <begin position="382"/>
        <end position="407"/>
    </location>
</feature>
<feature type="region of interest" description="Disordered" evidence="1">
    <location>
        <begin position="229"/>
        <end position="259"/>
    </location>
</feature>
<dbReference type="OrthoDB" id="5404323at2759"/>
<gene>
    <name evidence="2" type="ORF">GQ43DRAFT_348448</name>
</gene>
<dbReference type="EMBL" id="ML993853">
    <property type="protein sequence ID" value="KAF2205543.1"/>
    <property type="molecule type" value="Genomic_DNA"/>
</dbReference>
<dbReference type="Proteomes" id="UP000799536">
    <property type="component" value="Unassembled WGS sequence"/>
</dbReference>
<reference evidence="2" key="1">
    <citation type="journal article" date="2020" name="Stud. Mycol.">
        <title>101 Dothideomycetes genomes: a test case for predicting lifestyles and emergence of pathogens.</title>
        <authorList>
            <person name="Haridas S."/>
            <person name="Albert R."/>
            <person name="Binder M."/>
            <person name="Bloem J."/>
            <person name="Labutti K."/>
            <person name="Salamov A."/>
            <person name="Andreopoulos B."/>
            <person name="Baker S."/>
            <person name="Barry K."/>
            <person name="Bills G."/>
            <person name="Bluhm B."/>
            <person name="Cannon C."/>
            <person name="Castanera R."/>
            <person name="Culley D."/>
            <person name="Daum C."/>
            <person name="Ezra D."/>
            <person name="Gonzalez J."/>
            <person name="Henrissat B."/>
            <person name="Kuo A."/>
            <person name="Liang C."/>
            <person name="Lipzen A."/>
            <person name="Lutzoni F."/>
            <person name="Magnuson J."/>
            <person name="Mondo S."/>
            <person name="Nolan M."/>
            <person name="Ohm R."/>
            <person name="Pangilinan J."/>
            <person name="Park H.-J."/>
            <person name="Ramirez L."/>
            <person name="Alfaro M."/>
            <person name="Sun H."/>
            <person name="Tritt A."/>
            <person name="Yoshinaga Y."/>
            <person name="Zwiers L.-H."/>
            <person name="Turgeon B."/>
            <person name="Goodwin S."/>
            <person name="Spatafora J."/>
            <person name="Crous P."/>
            <person name="Grigoriev I."/>
        </authorList>
    </citation>
    <scope>NUCLEOTIDE SEQUENCE</scope>
    <source>
        <strain evidence="2">ATCC 74209</strain>
    </source>
</reference>
<proteinExistence type="predicted"/>
<name>A0A9P4JZU1_9PLEO</name>
<feature type="region of interest" description="Disordered" evidence="1">
    <location>
        <begin position="49"/>
        <end position="91"/>
    </location>
</feature>
<feature type="compositionally biased region" description="Polar residues" evidence="1">
    <location>
        <begin position="512"/>
        <end position="521"/>
    </location>
</feature>
<evidence type="ECO:0000313" key="2">
    <source>
        <dbReference type="EMBL" id="KAF2205543.1"/>
    </source>
</evidence>
<feature type="non-terminal residue" evidence="2">
    <location>
        <position position="1"/>
    </location>
</feature>
<evidence type="ECO:0000313" key="3">
    <source>
        <dbReference type="Proteomes" id="UP000799536"/>
    </source>
</evidence>
<feature type="compositionally biased region" description="Basic and acidic residues" evidence="1">
    <location>
        <begin position="561"/>
        <end position="577"/>
    </location>
</feature>
<feature type="compositionally biased region" description="Polar residues" evidence="1">
    <location>
        <begin position="49"/>
        <end position="68"/>
    </location>
</feature>
<accession>A0A9P4JZU1</accession>
<organism evidence="2 3">
    <name type="scientific">Delitschia confertaspora ATCC 74209</name>
    <dbReference type="NCBI Taxonomy" id="1513339"/>
    <lineage>
        <taxon>Eukaryota</taxon>
        <taxon>Fungi</taxon>
        <taxon>Dikarya</taxon>
        <taxon>Ascomycota</taxon>
        <taxon>Pezizomycotina</taxon>
        <taxon>Dothideomycetes</taxon>
        <taxon>Pleosporomycetidae</taxon>
        <taxon>Pleosporales</taxon>
        <taxon>Delitschiaceae</taxon>
        <taxon>Delitschia</taxon>
    </lineage>
</organism>
<dbReference type="AlphaFoldDB" id="A0A9P4JZU1"/>
<feature type="non-terminal residue" evidence="2">
    <location>
        <position position="592"/>
    </location>
</feature>
<protein>
    <submittedName>
        <fullName evidence="2">Uncharacterized protein</fullName>
    </submittedName>
</protein>
<comment type="caution">
    <text evidence="2">The sequence shown here is derived from an EMBL/GenBank/DDBJ whole genome shotgun (WGS) entry which is preliminary data.</text>
</comment>
<evidence type="ECO:0000256" key="1">
    <source>
        <dbReference type="SAM" id="MobiDB-lite"/>
    </source>
</evidence>
<feature type="compositionally biased region" description="Low complexity" evidence="1">
    <location>
        <begin position="288"/>
        <end position="308"/>
    </location>
</feature>
<keyword evidence="3" id="KW-1185">Reference proteome</keyword>
<feature type="compositionally biased region" description="Polar residues" evidence="1">
    <location>
        <begin position="382"/>
        <end position="399"/>
    </location>
</feature>
<sequence length="592" mass="66164">PFSILSSALRGTNSASSPLNTATTEGPSLADSFQPFHNQKTMLVEQDLLSSPATSRPPSVSSIASTQGKPRKRTSRPKTIYKLAHPPRANPRHKLHIRPKVLLQLQQLLPSSRPKPVYEVIPSALLASRSTRRFARSIGSKDRLGPNDLLVVKAEEYERKDEQRTDEERWGSRDVMGVICVGRKDDKEGATRTEILMEDGSCWEVIYMPNGGYEFTHTDEHGLTLKRRWVPKPAHSRRTSSLSNNPQSPPAEDKRFNFSTISATSRRHPIIARMGRSSMEVVDSYTMPSATSPSSSTPASPALLTSPLATPSNFTSTSSFFNGSEPIEDRLPIETDDALRRFIVVTGIWVAFCENWSDAYNYARTAYPPLLFPHQRPAGPNRTVSMSVLDSPRSSSPASATDERRAPKLFRSGTFLNRIGDFNPRTGSTRKRFGLALENQGIAETEEERQSKRSLELLRLKEMALLPSPPLSQTNHVLEESTTRLALQILEPQKREIPRTPSPATQERRQTKSQSAYNPITTAGLWDSGVANGNGLKSRPTSLVVLNEKNAKALKRKKDKKEKEKDKGKTEDGEDRRKRGGLKRMFSIFRRK</sequence>